<dbReference type="Pfam" id="PF26034">
    <property type="entry name" value="PHAT_SMAUG"/>
    <property type="match status" value="1"/>
</dbReference>
<evidence type="ECO:0000256" key="4">
    <source>
        <dbReference type="ARBA" id="ARBA00023163"/>
    </source>
</evidence>
<dbReference type="InterPro" id="IPR018122">
    <property type="entry name" value="TF_fork_head_CS_1"/>
</dbReference>
<feature type="region of interest" description="Disordered" evidence="7">
    <location>
        <begin position="224"/>
        <end position="325"/>
    </location>
</feature>
<protein>
    <recommendedName>
        <fullName evidence="8">Fork-head domain-containing protein</fullName>
    </recommendedName>
</protein>
<dbReference type="EMBL" id="JAPWDV010000002">
    <property type="protein sequence ID" value="KAJ6220259.1"/>
    <property type="molecule type" value="Genomic_DNA"/>
</dbReference>
<dbReference type="PANTHER" id="PTHR11829">
    <property type="entry name" value="FORKHEAD BOX PROTEIN"/>
    <property type="match status" value="1"/>
</dbReference>
<dbReference type="PROSITE" id="PS00657">
    <property type="entry name" value="FORK_HEAD_1"/>
    <property type="match status" value="1"/>
</dbReference>
<feature type="compositionally biased region" description="Low complexity" evidence="7">
    <location>
        <begin position="257"/>
        <end position="280"/>
    </location>
</feature>
<dbReference type="InterPro" id="IPR030456">
    <property type="entry name" value="TF_fork_head_CS_2"/>
</dbReference>
<accession>A0A9Q0M7D7</accession>
<comment type="subcellular location">
    <subcellularLocation>
        <location evidence="1 6">Nucleus</location>
    </subcellularLocation>
</comment>
<evidence type="ECO:0000256" key="6">
    <source>
        <dbReference type="PROSITE-ProRule" id="PRU00089"/>
    </source>
</evidence>
<feature type="compositionally biased region" description="Polar residues" evidence="7">
    <location>
        <begin position="861"/>
        <end position="876"/>
    </location>
</feature>
<dbReference type="PROSITE" id="PS50039">
    <property type="entry name" value="FORK_HEAD_3"/>
    <property type="match status" value="1"/>
</dbReference>
<dbReference type="InterPro" id="IPR057327">
    <property type="entry name" value="Vts1_dom"/>
</dbReference>
<dbReference type="PROSITE" id="PS00658">
    <property type="entry name" value="FORK_HEAD_2"/>
    <property type="match status" value="1"/>
</dbReference>
<feature type="compositionally biased region" description="Basic and acidic residues" evidence="7">
    <location>
        <begin position="700"/>
        <end position="713"/>
    </location>
</feature>
<feature type="compositionally biased region" description="Low complexity" evidence="7">
    <location>
        <begin position="1046"/>
        <end position="1058"/>
    </location>
</feature>
<feature type="compositionally biased region" description="Basic residues" evidence="7">
    <location>
        <begin position="714"/>
        <end position="723"/>
    </location>
</feature>
<dbReference type="SMART" id="SM00339">
    <property type="entry name" value="FH"/>
    <property type="match status" value="1"/>
</dbReference>
<dbReference type="Pfam" id="PF00250">
    <property type="entry name" value="Forkhead"/>
    <property type="match status" value="1"/>
</dbReference>
<dbReference type="PRINTS" id="PR00053">
    <property type="entry name" value="FORKHEAD"/>
</dbReference>
<feature type="region of interest" description="Disordered" evidence="7">
    <location>
        <begin position="1013"/>
        <end position="1068"/>
    </location>
</feature>
<reference evidence="9" key="1">
    <citation type="submission" date="2022-12" db="EMBL/GenBank/DDBJ databases">
        <title>Genome assemblies of Blomia tropicalis.</title>
        <authorList>
            <person name="Cui Y."/>
        </authorList>
    </citation>
    <scope>NUCLEOTIDE SEQUENCE</scope>
    <source>
        <tissue evidence="9">Adult mites</tissue>
    </source>
</reference>
<evidence type="ECO:0000313" key="9">
    <source>
        <dbReference type="EMBL" id="KAJ6220259.1"/>
    </source>
</evidence>
<dbReference type="GO" id="GO:0005634">
    <property type="term" value="C:nucleus"/>
    <property type="evidence" value="ECO:0007669"/>
    <property type="project" value="UniProtKB-SubCell"/>
</dbReference>
<feature type="compositionally biased region" description="Polar residues" evidence="7">
    <location>
        <begin position="735"/>
        <end position="770"/>
    </location>
</feature>
<dbReference type="PANTHER" id="PTHR11829:SF388">
    <property type="entry name" value="FORK HEAD DOMAIN-CONTAINING PROTEIN L1-RELATED"/>
    <property type="match status" value="1"/>
</dbReference>
<keyword evidence="5 6" id="KW-0539">Nucleus</keyword>
<dbReference type="FunFam" id="1.10.10.10:FF:000016">
    <property type="entry name" value="Forkhead box protein I1"/>
    <property type="match status" value="1"/>
</dbReference>
<dbReference type="SUPFAM" id="SSF46785">
    <property type="entry name" value="Winged helix' DNA-binding domain"/>
    <property type="match status" value="1"/>
</dbReference>
<evidence type="ECO:0000256" key="1">
    <source>
        <dbReference type="ARBA" id="ARBA00004123"/>
    </source>
</evidence>
<keyword evidence="10" id="KW-1185">Reference proteome</keyword>
<evidence type="ECO:0000256" key="3">
    <source>
        <dbReference type="ARBA" id="ARBA00023125"/>
    </source>
</evidence>
<dbReference type="Pfam" id="PF25479">
    <property type="entry name" value="Vts1"/>
    <property type="match status" value="1"/>
</dbReference>
<keyword evidence="4" id="KW-0804">Transcription</keyword>
<evidence type="ECO:0000256" key="2">
    <source>
        <dbReference type="ARBA" id="ARBA00023015"/>
    </source>
</evidence>
<feature type="compositionally biased region" description="Low complexity" evidence="7">
    <location>
        <begin position="847"/>
        <end position="860"/>
    </location>
</feature>
<proteinExistence type="predicted"/>
<dbReference type="InterPro" id="IPR050211">
    <property type="entry name" value="FOX_domain-containing"/>
</dbReference>
<evidence type="ECO:0000259" key="8">
    <source>
        <dbReference type="PROSITE" id="PS50039"/>
    </source>
</evidence>
<feature type="compositionally biased region" description="Polar residues" evidence="7">
    <location>
        <begin position="298"/>
        <end position="315"/>
    </location>
</feature>
<sequence length="1379" mass="154342">MNASCQDVIAWFGTLSGAKRIELMCGLMGKCIPLEVRFFETAIKNFAIKECNVFRDAELHANSRKELEKNCKYDLLEGKNNIEYMGENQLNGNDGEEKCIRNETGQLIVSKYSPRPQLIISICLLQPTNRVCASILYEYLQRELNPQKLFHVMYSSIIPKNYPPHRIEKIFEEVLLLLTLARHHPAFSYEEHDLLGKQKEEVEEVMRAVNITLHQNAVLQATAAIQHHQQQQSSTQTGPTVPNSISGSTAPNQATYPNANSNHPHNASHTQQQQQQQQQQHSAAPSQQVHYYGGPHPQHQQSSANLKSHSHAQQTPPTPSAHLSHIHTQPTFPISFIQTNPVPIANLTYPPTPSQVQPGAGGPVVQNSTNTVMPNMSILRISSPPSITSTSPSPTISPSTVKMAVPSPSIPNQQPPPITIKLPNDMYTGGLGPNSFDLISHQQITSYQFENIHKNIKFRNALWTQFENMLVNDVQQRQQHQQSNPYLDSYYTKESIIKNEQNHQQSMSIYPRQLETDTPSVPYITSSLGSNSASNNSLYSEYSTNNKIMVDNNNSDSDRDLKTAMATSTTTTAPTSNNSIMNGSKEIAKPPYSYIALITMAIENAPNNKVTLNGIYTYIMEKFAFYRENKQGWQNSIRHNLSLNDCFVKVARDDKKSGKGSFWTLDPDSFNMFENGSYLRRRRRFKQKGEMKHNQQQCEESNKRSRTSRDQTKRTRCNRAKMKSKSDPMLPNVEGETTTTTMMDNLSNGNSTVSLVETTSACSSLQSMQPHPQPLPSAGHKSSCSLNSAASKAAKASHRSANNSNGPNDNGHNSSCRTQHQIQQHQRHTRHVKTSSPRSRPLPPLLPSTLSSSTSSSSSLMVSTNKQPNGCIHSIQTNGTNYEGKLSHQFGSDGNLHANQFRKQTNEMQQPIKSEFYGSIDGNGGVGVGGGVPNDPGLMFAAECYQSRPIEYRQQISPSQAISPPYAHHHHNYQSQFGSQFSSNECLLPYGGNPHHHHHHHRHLYSAFYPTNQSEQSGQTMDDHGETSSSCAYGTVPRTNKSTQQNNSVHSSLSESNSCEYDPSSSSTEMISNSKMNVMLNEQVTQMGADQCNAQTGHHYRPYGPMYTNRPISPTCTSPVGKSKLHNQIVQFMNATYPQTNVDQFTSIPTSNEYYNPLTNFSPMDGGQFVPYCTNNRFNHGTHPLTNGYISDQANYPMIDDIKTMTINTTKITLQTATSIFEIPPTTIKVAGGSRKVLPSCQTMVNGQYVPLECYGEYNEFNGTSPQQQQQQHQQQQQSYRTSEMYQQFDNEQSCDSGRHGYESPLDMIEQQQMTMENTPPLTPSIQCKVEQIDDLYDSPITTIESNHNLQEISVIKNYKIEHGRNDTNQIKYENNGTV</sequence>
<organism evidence="9 10">
    <name type="scientific">Blomia tropicalis</name>
    <name type="common">Mite</name>
    <dbReference type="NCBI Taxonomy" id="40697"/>
    <lineage>
        <taxon>Eukaryota</taxon>
        <taxon>Metazoa</taxon>
        <taxon>Ecdysozoa</taxon>
        <taxon>Arthropoda</taxon>
        <taxon>Chelicerata</taxon>
        <taxon>Arachnida</taxon>
        <taxon>Acari</taxon>
        <taxon>Acariformes</taxon>
        <taxon>Sarcoptiformes</taxon>
        <taxon>Astigmata</taxon>
        <taxon>Glycyphagoidea</taxon>
        <taxon>Echimyopodidae</taxon>
        <taxon>Blomia</taxon>
    </lineage>
</organism>
<name>A0A9Q0M7D7_BLOTA</name>
<keyword evidence="3 6" id="KW-0238">DNA-binding</keyword>
<feature type="compositionally biased region" description="Polar residues" evidence="7">
    <location>
        <begin position="1027"/>
        <end position="1045"/>
    </location>
</feature>
<gene>
    <name evidence="9" type="ORF">RDWZM_006071</name>
</gene>
<comment type="caution">
    <text evidence="9">The sequence shown here is derived from an EMBL/GenBank/DDBJ whole genome shotgun (WGS) entry which is preliminary data.</text>
</comment>
<dbReference type="InterPro" id="IPR058599">
    <property type="entry name" value="PHAT_Smg/ZCCHC2-like"/>
</dbReference>
<feature type="DNA-binding region" description="Fork-head" evidence="6">
    <location>
        <begin position="589"/>
        <end position="683"/>
    </location>
</feature>
<feature type="compositionally biased region" description="Polar residues" evidence="7">
    <location>
        <begin position="238"/>
        <end position="256"/>
    </location>
</feature>
<dbReference type="InterPro" id="IPR036390">
    <property type="entry name" value="WH_DNA-bd_sf"/>
</dbReference>
<feature type="compositionally biased region" description="Polar residues" evidence="7">
    <location>
        <begin position="1279"/>
        <end position="1296"/>
    </location>
</feature>
<dbReference type="Proteomes" id="UP001142055">
    <property type="component" value="Chromosome 2"/>
</dbReference>
<dbReference type="Gene3D" id="1.10.10.10">
    <property type="entry name" value="Winged helix-like DNA-binding domain superfamily/Winged helix DNA-binding domain"/>
    <property type="match status" value="1"/>
</dbReference>
<feature type="region of interest" description="Disordered" evidence="7">
    <location>
        <begin position="686"/>
        <end position="876"/>
    </location>
</feature>
<feature type="compositionally biased region" description="Low complexity" evidence="7">
    <location>
        <begin position="1267"/>
        <end position="1278"/>
    </location>
</feature>
<dbReference type="GO" id="GO:0030154">
    <property type="term" value="P:cell differentiation"/>
    <property type="evidence" value="ECO:0007669"/>
    <property type="project" value="TreeGrafter"/>
</dbReference>
<dbReference type="GO" id="GO:0000978">
    <property type="term" value="F:RNA polymerase II cis-regulatory region sequence-specific DNA binding"/>
    <property type="evidence" value="ECO:0007669"/>
    <property type="project" value="TreeGrafter"/>
</dbReference>
<dbReference type="GO" id="GO:0000981">
    <property type="term" value="F:DNA-binding transcription factor activity, RNA polymerase II-specific"/>
    <property type="evidence" value="ECO:0007669"/>
    <property type="project" value="TreeGrafter"/>
</dbReference>
<evidence type="ECO:0000313" key="10">
    <source>
        <dbReference type="Proteomes" id="UP001142055"/>
    </source>
</evidence>
<evidence type="ECO:0000256" key="7">
    <source>
        <dbReference type="SAM" id="MobiDB-lite"/>
    </source>
</evidence>
<feature type="compositionally biased region" description="Low complexity" evidence="7">
    <location>
        <begin position="781"/>
        <end position="824"/>
    </location>
</feature>
<dbReference type="InterPro" id="IPR036388">
    <property type="entry name" value="WH-like_DNA-bd_sf"/>
</dbReference>
<evidence type="ECO:0000256" key="5">
    <source>
        <dbReference type="ARBA" id="ARBA00023242"/>
    </source>
</evidence>
<dbReference type="InterPro" id="IPR001766">
    <property type="entry name" value="Fork_head_dom"/>
</dbReference>
<dbReference type="GO" id="GO:0009653">
    <property type="term" value="P:anatomical structure morphogenesis"/>
    <property type="evidence" value="ECO:0007669"/>
    <property type="project" value="TreeGrafter"/>
</dbReference>
<keyword evidence="2" id="KW-0805">Transcription regulation</keyword>
<feature type="region of interest" description="Disordered" evidence="7">
    <location>
        <begin position="1261"/>
        <end position="1303"/>
    </location>
</feature>
<feature type="domain" description="Fork-head" evidence="8">
    <location>
        <begin position="589"/>
        <end position="683"/>
    </location>
</feature>
<feature type="compositionally biased region" description="Low complexity" evidence="7">
    <location>
        <begin position="224"/>
        <end position="237"/>
    </location>
</feature>